<feature type="domain" description="Tyr recombinase" evidence="7">
    <location>
        <begin position="180"/>
        <end position="356"/>
    </location>
</feature>
<dbReference type="PANTHER" id="PTHR30349:SF41">
    <property type="entry name" value="INTEGRASE_RECOMBINASE PROTEIN MJ0367-RELATED"/>
    <property type="match status" value="1"/>
</dbReference>
<dbReference type="InterPro" id="IPR013762">
    <property type="entry name" value="Integrase-like_cat_sf"/>
</dbReference>
<keyword evidence="10" id="KW-1185">Reference proteome</keyword>
<evidence type="ECO:0000256" key="1">
    <source>
        <dbReference type="ARBA" id="ARBA00008857"/>
    </source>
</evidence>
<dbReference type="InterPro" id="IPR011010">
    <property type="entry name" value="DNA_brk_join_enz"/>
</dbReference>
<evidence type="ECO:0000256" key="6">
    <source>
        <dbReference type="SAM" id="MobiDB-lite"/>
    </source>
</evidence>
<sequence>MGTIIKRKRKDGTASWLAQIAVRRAGKTVWRENRTFELRSTAAAWIEKREKDLAKPGALENLPIGETRRREVTLGDAIDKYVEDSAKAIGRTKAQVLKSIKEFDIANKLCAQIDSADIVAFAKEKLNTGVSPQTVSNYLSHLSAVFTVAGPAWNYPLDERAMRNAMIVAKKLGLTQKSRHRDRRPTLDELDKLMAHFLDRSIRRPSSVPMHRVIAFAIFSTRRQEEITRIKWADLDKEGKRVLVRDMKNPGEKIGNDVWCDLPDPALAIIEAMPKHASQIFPYSTDAISAAFTRATQFLGIEDLRFHDLRHEGVSRLFEIGYNVPHAAAVSGHRSWTSLKRYTHLRQTGDKFEDWSWIAEVTTRDPRQRKRSSVRREDAAKLRRKQVRNHSEET</sequence>
<dbReference type="Gene3D" id="1.10.443.10">
    <property type="entry name" value="Intergrase catalytic core"/>
    <property type="match status" value="1"/>
</dbReference>
<gene>
    <name evidence="9" type="ORF">SAMN05443432_10728</name>
</gene>
<evidence type="ECO:0000259" key="7">
    <source>
        <dbReference type="PROSITE" id="PS51898"/>
    </source>
</evidence>
<keyword evidence="3 5" id="KW-0238">DNA-binding</keyword>
<dbReference type="PROSITE" id="PS51900">
    <property type="entry name" value="CB"/>
    <property type="match status" value="1"/>
</dbReference>
<feature type="domain" description="Core-binding (CB)" evidence="8">
    <location>
        <begin position="72"/>
        <end position="150"/>
    </location>
</feature>
<evidence type="ECO:0000256" key="5">
    <source>
        <dbReference type="PROSITE-ProRule" id="PRU01248"/>
    </source>
</evidence>
<evidence type="ECO:0000313" key="10">
    <source>
        <dbReference type="Proteomes" id="UP000322545"/>
    </source>
</evidence>
<dbReference type="InterPro" id="IPR002104">
    <property type="entry name" value="Integrase_catalytic"/>
</dbReference>
<dbReference type="InterPro" id="IPR044068">
    <property type="entry name" value="CB"/>
</dbReference>
<dbReference type="GO" id="GO:0003677">
    <property type="term" value="F:DNA binding"/>
    <property type="evidence" value="ECO:0007669"/>
    <property type="project" value="UniProtKB-UniRule"/>
</dbReference>
<evidence type="ECO:0000256" key="2">
    <source>
        <dbReference type="ARBA" id="ARBA00022908"/>
    </source>
</evidence>
<reference evidence="9 10" key="1">
    <citation type="submission" date="2016-11" db="EMBL/GenBank/DDBJ databases">
        <authorList>
            <person name="Varghese N."/>
            <person name="Submissions S."/>
        </authorList>
    </citation>
    <scope>NUCLEOTIDE SEQUENCE [LARGE SCALE GENOMIC DNA]</scope>
    <source>
        <strain evidence="9 10">DSM 28249</strain>
    </source>
</reference>
<dbReference type="SUPFAM" id="SSF56349">
    <property type="entry name" value="DNA breaking-rejoining enzymes"/>
    <property type="match status" value="1"/>
</dbReference>
<dbReference type="PROSITE" id="PS51898">
    <property type="entry name" value="TYR_RECOMBINASE"/>
    <property type="match status" value="1"/>
</dbReference>
<dbReference type="Proteomes" id="UP000322545">
    <property type="component" value="Unassembled WGS sequence"/>
</dbReference>
<keyword evidence="2" id="KW-0229">DNA integration</keyword>
<accession>A0A1M7IDR2</accession>
<dbReference type="GO" id="GO:0006310">
    <property type="term" value="P:DNA recombination"/>
    <property type="evidence" value="ECO:0007669"/>
    <property type="project" value="UniProtKB-KW"/>
</dbReference>
<keyword evidence="4" id="KW-0233">DNA recombination</keyword>
<organism evidence="9 10">
    <name type="scientific">Roseovarius litoreus</name>
    <dbReference type="NCBI Taxonomy" id="1155722"/>
    <lineage>
        <taxon>Bacteria</taxon>
        <taxon>Pseudomonadati</taxon>
        <taxon>Pseudomonadota</taxon>
        <taxon>Alphaproteobacteria</taxon>
        <taxon>Rhodobacterales</taxon>
        <taxon>Roseobacteraceae</taxon>
        <taxon>Roseovarius</taxon>
    </lineage>
</organism>
<dbReference type="InterPro" id="IPR010998">
    <property type="entry name" value="Integrase_recombinase_N"/>
</dbReference>
<evidence type="ECO:0000256" key="3">
    <source>
        <dbReference type="ARBA" id="ARBA00023125"/>
    </source>
</evidence>
<dbReference type="RefSeq" id="WP_223228417.1">
    <property type="nucleotide sequence ID" value="NZ_FRCB01000007.1"/>
</dbReference>
<dbReference type="PANTHER" id="PTHR30349">
    <property type="entry name" value="PHAGE INTEGRASE-RELATED"/>
    <property type="match status" value="1"/>
</dbReference>
<feature type="region of interest" description="Disordered" evidence="6">
    <location>
        <begin position="364"/>
        <end position="394"/>
    </location>
</feature>
<dbReference type="CDD" id="cd00796">
    <property type="entry name" value="INT_Rci_Hp1_C"/>
    <property type="match status" value="1"/>
</dbReference>
<name>A0A1M7IDR2_9RHOB</name>
<dbReference type="InterPro" id="IPR050090">
    <property type="entry name" value="Tyrosine_recombinase_XerCD"/>
</dbReference>
<evidence type="ECO:0000256" key="4">
    <source>
        <dbReference type="ARBA" id="ARBA00023172"/>
    </source>
</evidence>
<evidence type="ECO:0000313" key="9">
    <source>
        <dbReference type="EMBL" id="SHM38819.1"/>
    </source>
</evidence>
<proteinExistence type="inferred from homology"/>
<dbReference type="GO" id="GO:0015074">
    <property type="term" value="P:DNA integration"/>
    <property type="evidence" value="ECO:0007669"/>
    <property type="project" value="UniProtKB-KW"/>
</dbReference>
<dbReference type="Gene3D" id="1.10.150.130">
    <property type="match status" value="1"/>
</dbReference>
<evidence type="ECO:0000259" key="8">
    <source>
        <dbReference type="PROSITE" id="PS51900"/>
    </source>
</evidence>
<dbReference type="AlphaFoldDB" id="A0A1M7IDR2"/>
<protein>
    <submittedName>
        <fullName evidence="9">Phage integrase family protein</fullName>
    </submittedName>
</protein>
<comment type="similarity">
    <text evidence="1">Belongs to the 'phage' integrase family.</text>
</comment>
<dbReference type="EMBL" id="FRCB01000007">
    <property type="protein sequence ID" value="SHM38819.1"/>
    <property type="molecule type" value="Genomic_DNA"/>
</dbReference>
<dbReference type="Pfam" id="PF00589">
    <property type="entry name" value="Phage_integrase"/>
    <property type="match status" value="1"/>
</dbReference>